<dbReference type="EMBL" id="JADCNL010000012">
    <property type="protein sequence ID" value="KAG0458485.1"/>
    <property type="molecule type" value="Genomic_DNA"/>
</dbReference>
<reference evidence="3 4" key="1">
    <citation type="journal article" date="2020" name="Nat. Food">
        <title>A phased Vanilla planifolia genome enables genetic improvement of flavour and production.</title>
        <authorList>
            <person name="Hasing T."/>
            <person name="Tang H."/>
            <person name="Brym M."/>
            <person name="Khazi F."/>
            <person name="Huang T."/>
            <person name="Chambers A.H."/>
        </authorList>
    </citation>
    <scope>NUCLEOTIDE SEQUENCE [LARGE SCALE GENOMIC DNA]</scope>
    <source>
        <tissue evidence="2">Leaf</tissue>
    </source>
</reference>
<evidence type="ECO:0000313" key="3">
    <source>
        <dbReference type="Proteomes" id="UP000636800"/>
    </source>
</evidence>
<protein>
    <submittedName>
        <fullName evidence="2">Uncharacterized protein</fullName>
    </submittedName>
</protein>
<accession>A0A835PXG9</accession>
<organism evidence="2 4">
    <name type="scientific">Vanilla planifolia</name>
    <name type="common">Vanilla</name>
    <dbReference type="NCBI Taxonomy" id="51239"/>
    <lineage>
        <taxon>Eukaryota</taxon>
        <taxon>Viridiplantae</taxon>
        <taxon>Streptophyta</taxon>
        <taxon>Embryophyta</taxon>
        <taxon>Tracheophyta</taxon>
        <taxon>Spermatophyta</taxon>
        <taxon>Magnoliopsida</taxon>
        <taxon>Liliopsida</taxon>
        <taxon>Asparagales</taxon>
        <taxon>Orchidaceae</taxon>
        <taxon>Vanilloideae</taxon>
        <taxon>Vanilleae</taxon>
        <taxon>Vanilla</taxon>
    </lineage>
</organism>
<gene>
    <name evidence="2" type="ORF">HPP92_023359</name>
    <name evidence="1" type="ORF">HPP92_023642</name>
</gene>
<dbReference type="Proteomes" id="UP000639772">
    <property type="component" value="Chromosome 12"/>
</dbReference>
<dbReference type="AlphaFoldDB" id="A0A835PXG9"/>
<dbReference type="EMBL" id="JADCNM010000012">
    <property type="protein sequence ID" value="KAG0460231.1"/>
    <property type="molecule type" value="Genomic_DNA"/>
</dbReference>
<keyword evidence="3" id="KW-1185">Reference proteome</keyword>
<evidence type="ECO:0000313" key="4">
    <source>
        <dbReference type="Proteomes" id="UP000639772"/>
    </source>
</evidence>
<comment type="caution">
    <text evidence="2">The sequence shown here is derived from an EMBL/GenBank/DDBJ whole genome shotgun (WGS) entry which is preliminary data.</text>
</comment>
<dbReference type="Proteomes" id="UP000636800">
    <property type="component" value="Chromosome 12"/>
</dbReference>
<proteinExistence type="predicted"/>
<evidence type="ECO:0000313" key="1">
    <source>
        <dbReference type="EMBL" id="KAG0458485.1"/>
    </source>
</evidence>
<sequence length="102" mass="11168">MAAAHLDSATVSNRPDYVAVSTRVDDATIAATMEAFVAGETREVAVGLADFFQRTQQHTIVMPDTYPFAKSAVVQAFTETSTYKISLPSVKREADIINRKRT</sequence>
<evidence type="ECO:0000313" key="2">
    <source>
        <dbReference type="EMBL" id="KAG0460231.1"/>
    </source>
</evidence>
<name>A0A835PXG9_VANPL</name>